<name>A0A1R2B6V3_9CILI</name>
<comment type="caution">
    <text evidence="1">The sequence shown here is derived from an EMBL/GenBank/DDBJ whole genome shotgun (WGS) entry which is preliminary data.</text>
</comment>
<protein>
    <submittedName>
        <fullName evidence="1">Uncharacterized protein</fullName>
    </submittedName>
</protein>
<evidence type="ECO:0000313" key="1">
    <source>
        <dbReference type="EMBL" id="OMJ72533.1"/>
    </source>
</evidence>
<dbReference type="EMBL" id="MPUH01000893">
    <property type="protein sequence ID" value="OMJ72533.1"/>
    <property type="molecule type" value="Genomic_DNA"/>
</dbReference>
<organism evidence="1 2">
    <name type="scientific">Stentor coeruleus</name>
    <dbReference type="NCBI Taxonomy" id="5963"/>
    <lineage>
        <taxon>Eukaryota</taxon>
        <taxon>Sar</taxon>
        <taxon>Alveolata</taxon>
        <taxon>Ciliophora</taxon>
        <taxon>Postciliodesmatophora</taxon>
        <taxon>Heterotrichea</taxon>
        <taxon>Heterotrichida</taxon>
        <taxon>Stentoridae</taxon>
        <taxon>Stentor</taxon>
    </lineage>
</organism>
<accession>A0A1R2B6V3</accession>
<dbReference type="AlphaFoldDB" id="A0A1R2B6V3"/>
<proteinExistence type="predicted"/>
<keyword evidence="2" id="KW-1185">Reference proteome</keyword>
<dbReference type="Proteomes" id="UP000187209">
    <property type="component" value="Unassembled WGS sequence"/>
</dbReference>
<evidence type="ECO:0000313" key="2">
    <source>
        <dbReference type="Proteomes" id="UP000187209"/>
    </source>
</evidence>
<sequence>MIQAKLIQELDESPHLTMSTEENDNEVINQYIKQLKEIQLKKRQLPTPLPQRKSTPVDLLPRASKNIERLSIAIIRVRDNNLITPKCDFSPTKRPRANTKLY</sequence>
<reference evidence="1 2" key="1">
    <citation type="submission" date="2016-11" db="EMBL/GenBank/DDBJ databases">
        <title>The macronuclear genome of Stentor coeruleus: a giant cell with tiny introns.</title>
        <authorList>
            <person name="Slabodnick M."/>
            <person name="Ruby J.G."/>
            <person name="Reiff S.B."/>
            <person name="Swart E.C."/>
            <person name="Gosai S."/>
            <person name="Prabakaran S."/>
            <person name="Witkowska E."/>
            <person name="Larue G.E."/>
            <person name="Fisher S."/>
            <person name="Freeman R.M."/>
            <person name="Gunawardena J."/>
            <person name="Chu W."/>
            <person name="Stover N.A."/>
            <person name="Gregory B.D."/>
            <person name="Nowacki M."/>
            <person name="Derisi J."/>
            <person name="Roy S.W."/>
            <person name="Marshall W.F."/>
            <person name="Sood P."/>
        </authorList>
    </citation>
    <scope>NUCLEOTIDE SEQUENCE [LARGE SCALE GENOMIC DNA]</scope>
    <source>
        <strain evidence="1">WM001</strain>
    </source>
</reference>
<gene>
    <name evidence="1" type="ORF">SteCoe_29005</name>
</gene>